<dbReference type="PANTHER" id="PTHR22789">
    <property type="entry name" value="FUCULOSE PHOSPHATE ALDOLASE"/>
    <property type="match status" value="1"/>
</dbReference>
<dbReference type="PANTHER" id="PTHR22789:SF0">
    <property type="entry name" value="3-OXO-TETRONATE 4-PHOSPHATE DECARBOXYLASE-RELATED"/>
    <property type="match status" value="1"/>
</dbReference>
<name>A0A8A7KCL9_9FIRM</name>
<feature type="domain" description="Class II aldolase/adducin N-terminal" evidence="3">
    <location>
        <begin position="6"/>
        <end position="183"/>
    </location>
</feature>
<dbReference type="GO" id="GO:0016832">
    <property type="term" value="F:aldehyde-lyase activity"/>
    <property type="evidence" value="ECO:0007669"/>
    <property type="project" value="TreeGrafter"/>
</dbReference>
<evidence type="ECO:0000256" key="1">
    <source>
        <dbReference type="ARBA" id="ARBA00022723"/>
    </source>
</evidence>
<evidence type="ECO:0000256" key="2">
    <source>
        <dbReference type="ARBA" id="ARBA00023239"/>
    </source>
</evidence>
<dbReference type="Pfam" id="PF00596">
    <property type="entry name" value="Aldolase_II"/>
    <property type="match status" value="1"/>
</dbReference>
<dbReference type="InterPro" id="IPR050197">
    <property type="entry name" value="Aldolase_class_II_sugar_metab"/>
</dbReference>
<organism evidence="4 5">
    <name type="scientific">Iocasia fonsfrigidae</name>
    <dbReference type="NCBI Taxonomy" id="2682810"/>
    <lineage>
        <taxon>Bacteria</taxon>
        <taxon>Bacillati</taxon>
        <taxon>Bacillota</taxon>
        <taxon>Clostridia</taxon>
        <taxon>Halanaerobiales</taxon>
        <taxon>Halanaerobiaceae</taxon>
        <taxon>Iocasia</taxon>
    </lineage>
</organism>
<dbReference type="SMART" id="SM01007">
    <property type="entry name" value="Aldolase_II"/>
    <property type="match status" value="1"/>
</dbReference>
<dbReference type="Proteomes" id="UP000665020">
    <property type="component" value="Chromosome"/>
</dbReference>
<dbReference type="InterPro" id="IPR036409">
    <property type="entry name" value="Aldolase_II/adducin_N_sf"/>
</dbReference>
<accession>A0A8A7KCL9</accession>
<reference evidence="4" key="1">
    <citation type="submission" date="2019-12" db="EMBL/GenBank/DDBJ databases">
        <authorList>
            <person name="zhang j."/>
            <person name="sun C.M."/>
        </authorList>
    </citation>
    <scope>NUCLEOTIDE SEQUENCE</scope>
    <source>
        <strain evidence="4">NS-1</strain>
    </source>
</reference>
<sequence>MDDFKQIVVDAGVKMCQRSLTVGTWGNISYRDPESGNIFLTPSGMDYQKLGTNDIVVYNAKGEIIEGQRKPSIEWSMHLAIFAAREDVNAIIHTHPTYSTAFAITDTSIPPVSEDFVQIVGDSVECAEYALPGTKELGEYAVKALASKNAVLLTSHGTLCVGPNMDFAFKVCDVVEKTAYLYLMSKNLGEARIIPPADIKAMQDFVKTKYGQ</sequence>
<evidence type="ECO:0000313" key="5">
    <source>
        <dbReference type="Proteomes" id="UP000665020"/>
    </source>
</evidence>
<proteinExistence type="predicted"/>
<keyword evidence="5" id="KW-1185">Reference proteome</keyword>
<evidence type="ECO:0000259" key="3">
    <source>
        <dbReference type="SMART" id="SM01007"/>
    </source>
</evidence>
<protein>
    <submittedName>
        <fullName evidence="4">Class II aldolase/adducin family protein</fullName>
    </submittedName>
</protein>
<dbReference type="InterPro" id="IPR001303">
    <property type="entry name" value="Aldolase_II/adducin_N"/>
</dbReference>
<dbReference type="KEGG" id="ifn:GM661_00940"/>
<keyword evidence="2" id="KW-0456">Lyase</keyword>
<dbReference type="GO" id="GO:0019323">
    <property type="term" value="P:pentose catabolic process"/>
    <property type="evidence" value="ECO:0007669"/>
    <property type="project" value="TreeGrafter"/>
</dbReference>
<keyword evidence="1" id="KW-0479">Metal-binding</keyword>
<dbReference type="GO" id="GO:0046872">
    <property type="term" value="F:metal ion binding"/>
    <property type="evidence" value="ECO:0007669"/>
    <property type="project" value="UniProtKB-KW"/>
</dbReference>
<dbReference type="GO" id="GO:0005829">
    <property type="term" value="C:cytosol"/>
    <property type="evidence" value="ECO:0007669"/>
    <property type="project" value="TreeGrafter"/>
</dbReference>
<dbReference type="AlphaFoldDB" id="A0A8A7KCL9"/>
<dbReference type="Gene3D" id="3.40.225.10">
    <property type="entry name" value="Class II aldolase/adducin N-terminal domain"/>
    <property type="match status" value="1"/>
</dbReference>
<dbReference type="SUPFAM" id="SSF53639">
    <property type="entry name" value="AraD/HMP-PK domain-like"/>
    <property type="match status" value="1"/>
</dbReference>
<dbReference type="EMBL" id="CP046640">
    <property type="protein sequence ID" value="QTL96637.1"/>
    <property type="molecule type" value="Genomic_DNA"/>
</dbReference>
<gene>
    <name evidence="4" type="ORF">GM661_00940</name>
</gene>
<dbReference type="RefSeq" id="WP_230868351.1">
    <property type="nucleotide sequence ID" value="NZ_CP046640.1"/>
</dbReference>
<evidence type="ECO:0000313" key="4">
    <source>
        <dbReference type="EMBL" id="QTL96637.1"/>
    </source>
</evidence>